<feature type="repeat" description="TPR" evidence="3">
    <location>
        <begin position="251"/>
        <end position="284"/>
    </location>
</feature>
<reference evidence="4" key="1">
    <citation type="journal article" date="2014" name="Int. J. Syst. Evol. Microbiol.">
        <title>Complete genome sequence of Corynebacterium casei LMG S-19264T (=DSM 44701T), isolated from a smear-ripened cheese.</title>
        <authorList>
            <consortium name="US DOE Joint Genome Institute (JGI-PGF)"/>
            <person name="Walter F."/>
            <person name="Albersmeier A."/>
            <person name="Kalinowski J."/>
            <person name="Ruckert C."/>
        </authorList>
    </citation>
    <scope>NUCLEOTIDE SEQUENCE</scope>
    <source>
        <strain evidence="4">KCTC 42651</strain>
    </source>
</reference>
<dbReference type="InterPro" id="IPR011717">
    <property type="entry name" value="TPR-4"/>
</dbReference>
<gene>
    <name evidence="4" type="ORF">GCM10017083_38650</name>
</gene>
<dbReference type="AlphaFoldDB" id="A0A918XUI8"/>
<feature type="repeat" description="TPR" evidence="3">
    <location>
        <begin position="80"/>
        <end position="113"/>
    </location>
</feature>
<dbReference type="SMART" id="SM00028">
    <property type="entry name" value="TPR"/>
    <property type="match status" value="6"/>
</dbReference>
<keyword evidence="5" id="KW-1185">Reference proteome</keyword>
<keyword evidence="2 3" id="KW-0802">TPR repeat</keyword>
<dbReference type="Pfam" id="PF07721">
    <property type="entry name" value="TPR_4"/>
    <property type="match status" value="3"/>
</dbReference>
<dbReference type="GO" id="GO:0000030">
    <property type="term" value="F:mannosyltransferase activity"/>
    <property type="evidence" value="ECO:0007669"/>
    <property type="project" value="TreeGrafter"/>
</dbReference>
<accession>A0A918XUI8</accession>
<dbReference type="InterPro" id="IPR011990">
    <property type="entry name" value="TPR-like_helical_dom_sf"/>
</dbReference>
<evidence type="ECO:0000313" key="4">
    <source>
        <dbReference type="EMBL" id="GHD57321.1"/>
    </source>
</evidence>
<dbReference type="InterPro" id="IPR019734">
    <property type="entry name" value="TPR_rpt"/>
</dbReference>
<dbReference type="EMBL" id="BMZS01000009">
    <property type="protein sequence ID" value="GHD57321.1"/>
    <property type="molecule type" value="Genomic_DNA"/>
</dbReference>
<organism evidence="4 5">
    <name type="scientific">Thalassobaculum fulvum</name>
    <dbReference type="NCBI Taxonomy" id="1633335"/>
    <lineage>
        <taxon>Bacteria</taxon>
        <taxon>Pseudomonadati</taxon>
        <taxon>Pseudomonadota</taxon>
        <taxon>Alphaproteobacteria</taxon>
        <taxon>Rhodospirillales</taxon>
        <taxon>Thalassobaculaceae</taxon>
        <taxon>Thalassobaculum</taxon>
    </lineage>
</organism>
<evidence type="ECO:0000313" key="5">
    <source>
        <dbReference type="Proteomes" id="UP000630353"/>
    </source>
</evidence>
<comment type="caution">
    <text evidence="4">The sequence shown here is derived from an EMBL/GenBank/DDBJ whole genome shotgun (WGS) entry which is preliminary data.</text>
</comment>
<proteinExistence type="predicted"/>
<dbReference type="PANTHER" id="PTHR44227">
    <property type="match status" value="1"/>
</dbReference>
<dbReference type="Proteomes" id="UP000630353">
    <property type="component" value="Unassembled WGS sequence"/>
</dbReference>
<dbReference type="GO" id="GO:0030968">
    <property type="term" value="P:endoplasmic reticulum unfolded protein response"/>
    <property type="evidence" value="ECO:0007669"/>
    <property type="project" value="TreeGrafter"/>
</dbReference>
<dbReference type="PANTHER" id="PTHR44227:SF3">
    <property type="entry name" value="PROTEIN O-MANNOSYL-TRANSFERASE TMTC4"/>
    <property type="match status" value="1"/>
</dbReference>
<dbReference type="InterPro" id="IPR052346">
    <property type="entry name" value="O-mannosyl-transferase_TMTC"/>
</dbReference>
<keyword evidence="1" id="KW-0677">Repeat</keyword>
<evidence type="ECO:0000256" key="3">
    <source>
        <dbReference type="PROSITE-ProRule" id="PRU00339"/>
    </source>
</evidence>
<evidence type="ECO:0000256" key="2">
    <source>
        <dbReference type="ARBA" id="ARBA00022803"/>
    </source>
</evidence>
<evidence type="ECO:0008006" key="6">
    <source>
        <dbReference type="Google" id="ProtNLM"/>
    </source>
</evidence>
<reference evidence="4" key="2">
    <citation type="submission" date="2020-09" db="EMBL/GenBank/DDBJ databases">
        <authorList>
            <person name="Sun Q."/>
            <person name="Kim S."/>
        </authorList>
    </citation>
    <scope>NUCLEOTIDE SEQUENCE</scope>
    <source>
        <strain evidence="4">KCTC 42651</strain>
    </source>
</reference>
<dbReference type="Pfam" id="PF13181">
    <property type="entry name" value="TPR_8"/>
    <property type="match status" value="1"/>
</dbReference>
<dbReference type="PROSITE" id="PS50005">
    <property type="entry name" value="TPR"/>
    <property type="match status" value="2"/>
</dbReference>
<name>A0A918XUI8_9PROT</name>
<protein>
    <recommendedName>
        <fullName evidence="6">Tetratricopeptide repeat protein</fullName>
    </recommendedName>
</protein>
<sequence length="710" mass="77030">MSVPEFRERDPDIVAQLSEARGAWSAGRRDEARRRWRMVVAREPALAAPYVNLAGAEAGGDRAAGAWLESAARMLMVGDPAVARNLGVLAQRRGDTDTALGCLRRAAVLAPDDPATAGVMMKLPAGSEPGRDAIRWSARAVLSDPGQEASWIDLVVRLLQDGRAPEAAAWATRIPIPADAWSFKLLRLVAHAYSKTGYDAEAIPLLARLIAREPYDGSLHILQALVHRRTGDLEAAVRHARRGVLVAPGSLDTLAPLGAELARADRHAEAARLLRRALRIDPDRRAETVENLGAALLKLDDGEETGRVLREALVRRPHAPGGYLNASTLALQATDLDAASRYGRMAVIAGPWVADAHYNLGSIRRHQGRVAEARSALDAAVALDDKPMYRYVRAMLELGDGDPVDGLQRYAVRWDIAAFSASRRLGADPSLPLPVWQGEPRPDATLAVWAEQGIGDELWFAGYLAWAAGRVGRVVVEVAASLAGLLRRSFPDIDVRARYEDGTEAAIAAADLQIPMGDLMRLCGAATMPVPTGYLCPDPSAVERLAAVYRADRPDARVVGLSWRSVKPLRGRSFEAPLGDWGPLFALDDTVFVSLQYGDVAADVRLVAERFGRELVCSPEIDAYRDLDAFAAQVAAVDHVVSIANSTVAMAHGLGKCVDVVARTIQDDWRYARRAPVTRWLPTARIAWQTDGQDWATPIRQLAERIGREP</sequence>
<evidence type="ECO:0000256" key="1">
    <source>
        <dbReference type="ARBA" id="ARBA00022737"/>
    </source>
</evidence>
<dbReference type="Gene3D" id="1.25.40.10">
    <property type="entry name" value="Tetratricopeptide repeat domain"/>
    <property type="match status" value="2"/>
</dbReference>
<dbReference type="GO" id="GO:0042802">
    <property type="term" value="F:identical protein binding"/>
    <property type="evidence" value="ECO:0007669"/>
    <property type="project" value="InterPro"/>
</dbReference>
<dbReference type="GO" id="GO:0035269">
    <property type="term" value="P:protein O-linked glycosylation via mannose"/>
    <property type="evidence" value="ECO:0007669"/>
    <property type="project" value="TreeGrafter"/>
</dbReference>
<dbReference type="RefSeq" id="WP_189992677.1">
    <property type="nucleotide sequence ID" value="NZ_BMZS01000009.1"/>
</dbReference>
<dbReference type="SUPFAM" id="SSF48452">
    <property type="entry name" value="TPR-like"/>
    <property type="match status" value="2"/>
</dbReference>